<gene>
    <name evidence="1" type="ORF">DFQ59_102327</name>
</gene>
<dbReference type="Proteomes" id="UP000252707">
    <property type="component" value="Unassembled WGS sequence"/>
</dbReference>
<dbReference type="OrthoDB" id="9781578at2"/>
<comment type="caution">
    <text evidence="1">The sequence shown here is derived from an EMBL/GenBank/DDBJ whole genome shotgun (WGS) entry which is preliminary data.</text>
</comment>
<protein>
    <submittedName>
        <fullName evidence="1">Uncharacterized protein</fullName>
    </submittedName>
</protein>
<dbReference type="EMBL" id="QPJY01000002">
    <property type="protein sequence ID" value="RCX31978.1"/>
    <property type="molecule type" value="Genomic_DNA"/>
</dbReference>
<organism evidence="1 2">
    <name type="scientific">Thioalbus denitrificans</name>
    <dbReference type="NCBI Taxonomy" id="547122"/>
    <lineage>
        <taxon>Bacteria</taxon>
        <taxon>Pseudomonadati</taxon>
        <taxon>Pseudomonadota</taxon>
        <taxon>Gammaproteobacteria</taxon>
        <taxon>Chromatiales</taxon>
        <taxon>Ectothiorhodospiraceae</taxon>
        <taxon>Thioalbus</taxon>
    </lineage>
</organism>
<dbReference type="AlphaFoldDB" id="A0A369CFG5"/>
<dbReference type="RefSeq" id="WP_114278807.1">
    <property type="nucleotide sequence ID" value="NZ_QPJY01000002.1"/>
</dbReference>
<evidence type="ECO:0000313" key="2">
    <source>
        <dbReference type="Proteomes" id="UP000252707"/>
    </source>
</evidence>
<sequence length="181" mass="20959">MRIKSKWHKSDQPKSPEEIASVLAFNGWKIAMNRLEHLESENFPITENRQRFGIVMEFLAYQLQAADRTAYGLMEEEDRQRLITRMALRFAEIVDENITDLAGPGDYRRLFIDLINQRSADYAGLTYGEDGPGYSFNRYLADRVAEAVGEESNKWIREQVAEIEAPEAFKLMRKSFNDQLG</sequence>
<reference evidence="1 2" key="1">
    <citation type="submission" date="2018-07" db="EMBL/GenBank/DDBJ databases">
        <title>Genomic Encyclopedia of Type Strains, Phase IV (KMG-IV): sequencing the most valuable type-strain genomes for metagenomic binning, comparative biology and taxonomic classification.</title>
        <authorList>
            <person name="Goeker M."/>
        </authorList>
    </citation>
    <scope>NUCLEOTIDE SEQUENCE [LARGE SCALE GENOMIC DNA]</scope>
    <source>
        <strain evidence="1 2">DSM 26407</strain>
    </source>
</reference>
<keyword evidence="2" id="KW-1185">Reference proteome</keyword>
<evidence type="ECO:0000313" key="1">
    <source>
        <dbReference type="EMBL" id="RCX31978.1"/>
    </source>
</evidence>
<name>A0A369CFG5_9GAMM</name>
<accession>A0A369CFG5</accession>
<proteinExistence type="predicted"/>